<evidence type="ECO:0000313" key="1">
    <source>
        <dbReference type="Proteomes" id="UP000046395"/>
    </source>
</evidence>
<sequence>MGACTGWHAIAYPAIQTLTSVRTQKKECNGVVMSSEEAVSEIGFLDSHGKVISNFGSSRTYRPMQKRP</sequence>
<reference evidence="2" key="1">
    <citation type="submission" date="2019-12" db="UniProtKB">
        <authorList>
            <consortium name="WormBaseParasite"/>
        </authorList>
    </citation>
    <scope>IDENTIFICATION</scope>
</reference>
<organism evidence="1 2">
    <name type="scientific">Trichuris muris</name>
    <name type="common">Mouse whipworm</name>
    <dbReference type="NCBI Taxonomy" id="70415"/>
    <lineage>
        <taxon>Eukaryota</taxon>
        <taxon>Metazoa</taxon>
        <taxon>Ecdysozoa</taxon>
        <taxon>Nematoda</taxon>
        <taxon>Enoplea</taxon>
        <taxon>Dorylaimia</taxon>
        <taxon>Trichinellida</taxon>
        <taxon>Trichuridae</taxon>
        <taxon>Trichuris</taxon>
    </lineage>
</organism>
<name>A0A5S6Q9F6_TRIMR</name>
<accession>A0A5S6Q9F6</accession>
<evidence type="ECO:0000313" key="2">
    <source>
        <dbReference type="WBParaSite" id="TMUE_1000003715.1"/>
    </source>
</evidence>
<keyword evidence="1" id="KW-1185">Reference proteome</keyword>
<protein>
    <submittedName>
        <fullName evidence="2">Uncharacterized protein</fullName>
    </submittedName>
</protein>
<dbReference type="Proteomes" id="UP000046395">
    <property type="component" value="Unassembled WGS sequence"/>
</dbReference>
<dbReference type="AlphaFoldDB" id="A0A5S6Q9F6"/>
<proteinExistence type="predicted"/>
<dbReference type="WBParaSite" id="TMUE_1000003715.1">
    <property type="protein sequence ID" value="TMUE_1000003715.1"/>
    <property type="gene ID" value="WBGene00287737"/>
</dbReference>